<evidence type="ECO:0000259" key="6">
    <source>
        <dbReference type="PROSITE" id="PS50178"/>
    </source>
</evidence>
<dbReference type="InterPro" id="IPR000306">
    <property type="entry name" value="Znf_FYVE"/>
</dbReference>
<dbReference type="AlphaFoldDB" id="A0A9P5KV63"/>
<sequence>MSTATATTTAASMPDSANPAAARLVFTKKAINVSSNQLSKLSVSSSQCSVHRDTPAKGCEYCVRTSPPVSNITKSMESSNFAKFGSTANSNTNTRKPFTSNKTSISSLGSDDSDKTASTAITSPPSSPVKTSPLKNRRITSESILPSLRQAPKVNLLGLSRPASPDSAASVADATTATCTASESQAAKTYSSLPASPVTSSIKLPRSNSFAVPPPRQLRSLKTPLYVPSVLRRTQTSENFAGLSKQYLKNHHHSHSSVGSSSSALNALGTPSQSHWKPDHSRSACKACGEQFSLFLRRHHCRKCGDLFCDKDTSHEIRLDADCQFHVLGSKVKACDNCYRDYLAFMKTVVVDHSATNTTSARHYYSHSTTNCYNNPGGLQLVDAAATPPSAVESFDNSPGSQYRAVPANWSWSTF</sequence>
<dbReference type="Proteomes" id="UP000750522">
    <property type="component" value="Unassembled WGS sequence"/>
</dbReference>
<dbReference type="PANTHER" id="PTHR23164">
    <property type="entry name" value="EARLY ENDOSOME ANTIGEN 1"/>
    <property type="match status" value="1"/>
</dbReference>
<feature type="compositionally biased region" description="Polar residues" evidence="5">
    <location>
        <begin position="85"/>
        <end position="110"/>
    </location>
</feature>
<dbReference type="InterPro" id="IPR013083">
    <property type="entry name" value="Znf_RING/FYVE/PHD"/>
</dbReference>
<dbReference type="SMART" id="SM00064">
    <property type="entry name" value="FYVE"/>
    <property type="match status" value="1"/>
</dbReference>
<evidence type="ECO:0000256" key="2">
    <source>
        <dbReference type="ARBA" id="ARBA00022771"/>
    </source>
</evidence>
<dbReference type="EMBL" id="QQZK01000009">
    <property type="protein sequence ID" value="KAF5104372.1"/>
    <property type="molecule type" value="Genomic_DNA"/>
</dbReference>
<dbReference type="PANTHER" id="PTHR23164:SF30">
    <property type="entry name" value="EARLY ENDOSOME ANTIGEN 1"/>
    <property type="match status" value="1"/>
</dbReference>
<feature type="compositionally biased region" description="Low complexity" evidence="5">
    <location>
        <begin position="116"/>
        <end position="133"/>
    </location>
</feature>
<dbReference type="PROSITE" id="PS50178">
    <property type="entry name" value="ZF_FYVE"/>
    <property type="match status" value="1"/>
</dbReference>
<dbReference type="InterPro" id="IPR011011">
    <property type="entry name" value="Znf_FYVE_PHD"/>
</dbReference>
<keyword evidence="1" id="KW-0479">Metal-binding</keyword>
<reference evidence="7" key="1">
    <citation type="journal article" date="2020" name="Front. Microbiol.">
        <title>Phenotypic and Genetic Characterization of the Cheese Ripening Yeast Geotrichum candidum.</title>
        <authorList>
            <person name="Perkins V."/>
            <person name="Vignola S."/>
            <person name="Lessard M.H."/>
            <person name="Plante P.L."/>
            <person name="Corbeil J."/>
            <person name="Dugat-Bony E."/>
            <person name="Frenette M."/>
            <person name="Labrie S."/>
        </authorList>
    </citation>
    <scope>NUCLEOTIDE SEQUENCE</scope>
    <source>
        <strain evidence="7">LMA-70</strain>
    </source>
</reference>
<accession>A0A9P5KV63</accession>
<feature type="region of interest" description="Disordered" evidence="5">
    <location>
        <begin position="182"/>
        <end position="216"/>
    </location>
</feature>
<dbReference type="SUPFAM" id="SSF57903">
    <property type="entry name" value="FYVE/PHD zinc finger"/>
    <property type="match status" value="1"/>
</dbReference>
<proteinExistence type="predicted"/>
<dbReference type="InterPro" id="IPR017455">
    <property type="entry name" value="Znf_FYVE-rel"/>
</dbReference>
<evidence type="ECO:0000256" key="3">
    <source>
        <dbReference type="ARBA" id="ARBA00022833"/>
    </source>
</evidence>
<dbReference type="CDD" id="cd15760">
    <property type="entry name" value="FYVE_scVPS27p_like"/>
    <property type="match status" value="1"/>
</dbReference>
<feature type="region of interest" description="Disordered" evidence="5">
    <location>
        <begin position="251"/>
        <end position="273"/>
    </location>
</feature>
<feature type="domain" description="FYVE-type" evidence="6">
    <location>
        <begin position="279"/>
        <end position="343"/>
    </location>
</feature>
<feature type="compositionally biased region" description="Polar residues" evidence="5">
    <location>
        <begin position="188"/>
        <end position="210"/>
    </location>
</feature>
<evidence type="ECO:0000256" key="4">
    <source>
        <dbReference type="PROSITE-ProRule" id="PRU00091"/>
    </source>
</evidence>
<dbReference type="Gene3D" id="3.30.40.10">
    <property type="entry name" value="Zinc/RING finger domain, C3HC4 (zinc finger)"/>
    <property type="match status" value="1"/>
</dbReference>
<dbReference type="GO" id="GO:0008270">
    <property type="term" value="F:zinc ion binding"/>
    <property type="evidence" value="ECO:0007669"/>
    <property type="project" value="UniProtKB-KW"/>
</dbReference>
<evidence type="ECO:0000313" key="7">
    <source>
        <dbReference type="EMBL" id="KAF5104372.1"/>
    </source>
</evidence>
<evidence type="ECO:0000256" key="1">
    <source>
        <dbReference type="ARBA" id="ARBA00022723"/>
    </source>
</evidence>
<reference evidence="7" key="2">
    <citation type="submission" date="2020-01" db="EMBL/GenBank/DDBJ databases">
        <authorList>
            <person name="Perkins V."/>
            <person name="Lessard M.-H."/>
            <person name="Dugat-Bony E."/>
            <person name="Frenette M."/>
            <person name="Labrie S."/>
        </authorList>
    </citation>
    <scope>NUCLEOTIDE SEQUENCE</scope>
    <source>
        <strain evidence="7">LMA-70</strain>
    </source>
</reference>
<gene>
    <name evidence="7" type="ORF">DV451_000751</name>
</gene>
<protein>
    <recommendedName>
        <fullName evidence="6">FYVE-type domain-containing protein</fullName>
    </recommendedName>
</protein>
<evidence type="ECO:0000256" key="5">
    <source>
        <dbReference type="SAM" id="MobiDB-lite"/>
    </source>
</evidence>
<evidence type="ECO:0000313" key="8">
    <source>
        <dbReference type="Proteomes" id="UP000750522"/>
    </source>
</evidence>
<comment type="caution">
    <text evidence="7">The sequence shown here is derived from an EMBL/GenBank/DDBJ whole genome shotgun (WGS) entry which is preliminary data.</text>
</comment>
<keyword evidence="2 4" id="KW-0863">Zinc-finger</keyword>
<dbReference type="GO" id="GO:0032266">
    <property type="term" value="F:phosphatidylinositol-3-phosphate binding"/>
    <property type="evidence" value="ECO:0007669"/>
    <property type="project" value="UniProtKB-ARBA"/>
</dbReference>
<dbReference type="Pfam" id="PF01363">
    <property type="entry name" value="FYVE"/>
    <property type="match status" value="1"/>
</dbReference>
<name>A0A9P5KV63_GEOCN</name>
<organism evidence="7 8">
    <name type="scientific">Geotrichum candidum</name>
    <name type="common">Oospora lactis</name>
    <name type="synonym">Dipodascus geotrichum</name>
    <dbReference type="NCBI Taxonomy" id="1173061"/>
    <lineage>
        <taxon>Eukaryota</taxon>
        <taxon>Fungi</taxon>
        <taxon>Dikarya</taxon>
        <taxon>Ascomycota</taxon>
        <taxon>Saccharomycotina</taxon>
        <taxon>Dipodascomycetes</taxon>
        <taxon>Dipodascales</taxon>
        <taxon>Dipodascaceae</taxon>
        <taxon>Geotrichum</taxon>
    </lineage>
</organism>
<keyword evidence="3" id="KW-0862">Zinc</keyword>
<feature type="region of interest" description="Disordered" evidence="5">
    <location>
        <begin position="85"/>
        <end position="146"/>
    </location>
</feature>